<dbReference type="Gene3D" id="3.90.550.10">
    <property type="entry name" value="Spore Coat Polysaccharide Biosynthesis Protein SpsA, Chain A"/>
    <property type="match status" value="1"/>
</dbReference>
<dbReference type="EMBL" id="JBBYHU010000004">
    <property type="protein sequence ID" value="MEL1240141.1"/>
    <property type="molecule type" value="Genomic_DNA"/>
</dbReference>
<proteinExistence type="predicted"/>
<name>A0ABU9HJ51_9FLAO</name>
<dbReference type="Proteomes" id="UP001398556">
    <property type="component" value="Unassembled WGS sequence"/>
</dbReference>
<evidence type="ECO:0000313" key="1">
    <source>
        <dbReference type="EMBL" id="MEL1240141.1"/>
    </source>
</evidence>
<reference evidence="1 2" key="1">
    <citation type="submission" date="2024-04" db="EMBL/GenBank/DDBJ databases">
        <title>Flavobacterium sp. DGU99 16S ribosomal RNA gene Genome sequencing and assembly.</title>
        <authorList>
            <person name="Park S."/>
        </authorList>
    </citation>
    <scope>NUCLEOTIDE SEQUENCE [LARGE SCALE GENOMIC DNA]</scope>
    <source>
        <strain evidence="1 2">DGU99</strain>
    </source>
</reference>
<dbReference type="RefSeq" id="WP_341699384.1">
    <property type="nucleotide sequence ID" value="NZ_JBBYHU010000004.1"/>
</dbReference>
<evidence type="ECO:0008006" key="3">
    <source>
        <dbReference type="Google" id="ProtNLM"/>
    </source>
</evidence>
<comment type="caution">
    <text evidence="1">The sequence shown here is derived from an EMBL/GenBank/DDBJ whole genome shotgun (WGS) entry which is preliminary data.</text>
</comment>
<evidence type="ECO:0000313" key="2">
    <source>
        <dbReference type="Proteomes" id="UP001398556"/>
    </source>
</evidence>
<accession>A0ABU9HJ51</accession>
<gene>
    <name evidence="1" type="ORF">AAEO59_03670</name>
</gene>
<organism evidence="1 2">
    <name type="scientific">Flavobacterium flavipallidum</name>
    <dbReference type="NCBI Taxonomy" id="3139140"/>
    <lineage>
        <taxon>Bacteria</taxon>
        <taxon>Pseudomonadati</taxon>
        <taxon>Bacteroidota</taxon>
        <taxon>Flavobacteriia</taxon>
        <taxon>Flavobacteriales</taxon>
        <taxon>Flavobacteriaceae</taxon>
        <taxon>Flavobacterium</taxon>
    </lineage>
</organism>
<keyword evidence="2" id="KW-1185">Reference proteome</keyword>
<dbReference type="InterPro" id="IPR029044">
    <property type="entry name" value="Nucleotide-diphossugar_trans"/>
</dbReference>
<protein>
    <recommendedName>
        <fullName evidence="3">Glycosyl transferase family 8</fullName>
    </recommendedName>
</protein>
<dbReference type="SUPFAM" id="SSF53448">
    <property type="entry name" value="Nucleotide-diphospho-sugar transferases"/>
    <property type="match status" value="1"/>
</dbReference>
<sequence>MEAICTIITGNYGHYALALHDSILKFNSSIHFYIFVSEGDLEELIKNEIKKRTNVHLLSRLDFKDSVLTEKLYDKYAVNSHDALRWSMKPVVMNYLLNSIYERVVYVDSDIHFFGDYQFLFESLKTNAILLSPHWRSSNPKVDFDNFKLNFLDGIYNGGFIGASRLGKEALEYWATLCLFSCEVNRIEGFFVDQKYLDLLPSRFQNVESIRHKGCNVANWNQIDCERTFNESGEILINNKYPIVFIHFTKSFFRGVLKESDSKLLSYLEYYRDVLLKYSSNDVIQEFLKDENKIQNKIEKRKSFILIQFCRKVKEKIICFYSKFQ</sequence>